<dbReference type="InterPro" id="IPR051690">
    <property type="entry name" value="PseI-like"/>
</dbReference>
<proteinExistence type="predicted"/>
<dbReference type="Pfam" id="PF03102">
    <property type="entry name" value="NeuB"/>
    <property type="match status" value="1"/>
</dbReference>
<dbReference type="GO" id="GO:0047444">
    <property type="term" value="F:N-acylneuraminate-9-phosphate synthase activity"/>
    <property type="evidence" value="ECO:0007669"/>
    <property type="project" value="TreeGrafter"/>
</dbReference>
<evidence type="ECO:0000259" key="1">
    <source>
        <dbReference type="PROSITE" id="PS50844"/>
    </source>
</evidence>
<reference evidence="2 3" key="1">
    <citation type="journal article" date="2016" name="Nat. Commun.">
        <title>Thousands of microbial genomes shed light on interconnected biogeochemical processes in an aquifer system.</title>
        <authorList>
            <person name="Anantharaman K."/>
            <person name="Brown C.T."/>
            <person name="Hug L.A."/>
            <person name="Sharon I."/>
            <person name="Castelle C.J."/>
            <person name="Probst A.J."/>
            <person name="Thomas B.C."/>
            <person name="Singh A."/>
            <person name="Wilkins M.J."/>
            <person name="Karaoz U."/>
            <person name="Brodie E.L."/>
            <person name="Williams K.H."/>
            <person name="Hubbard S.S."/>
            <person name="Banfield J.F."/>
        </authorList>
    </citation>
    <scope>NUCLEOTIDE SEQUENCE [LARGE SCALE GENOMIC DNA]</scope>
</reference>
<evidence type="ECO:0000313" key="3">
    <source>
        <dbReference type="Proteomes" id="UP000177141"/>
    </source>
</evidence>
<dbReference type="InterPro" id="IPR036732">
    <property type="entry name" value="AFP_Neu5c_C_sf"/>
</dbReference>
<dbReference type="InterPro" id="IPR013974">
    <property type="entry name" value="SAF"/>
</dbReference>
<organism evidence="2 3">
    <name type="scientific">Candidatus Roizmanbacteria bacterium RIFCSPLOWO2_01_FULL_38_12</name>
    <dbReference type="NCBI Taxonomy" id="1802061"/>
    <lineage>
        <taxon>Bacteria</taxon>
        <taxon>Candidatus Roizmaniibacteriota</taxon>
    </lineage>
</organism>
<dbReference type="SUPFAM" id="SSF51269">
    <property type="entry name" value="AFP III-like domain"/>
    <property type="match status" value="1"/>
</dbReference>
<dbReference type="STRING" id="1802061.A3A93_02745"/>
<comment type="caution">
    <text evidence="2">The sequence shown here is derived from an EMBL/GenBank/DDBJ whole genome shotgun (WGS) entry which is preliminary data.</text>
</comment>
<dbReference type="Gene3D" id="3.90.1210.10">
    <property type="entry name" value="Antifreeze-like/N-acetylneuraminic acid synthase C-terminal domain"/>
    <property type="match status" value="1"/>
</dbReference>
<dbReference type="InterPro" id="IPR013785">
    <property type="entry name" value="Aldolase_TIM"/>
</dbReference>
<dbReference type="InterPro" id="IPR013132">
    <property type="entry name" value="PseI/NeuA/B-like_N"/>
</dbReference>
<feature type="domain" description="AFP-like" evidence="1">
    <location>
        <begin position="297"/>
        <end position="356"/>
    </location>
</feature>
<dbReference type="Gene3D" id="3.20.20.70">
    <property type="entry name" value="Aldolase class I"/>
    <property type="match status" value="1"/>
</dbReference>
<dbReference type="PANTHER" id="PTHR42966:SF2">
    <property type="entry name" value="PSEUDAMINIC ACID SYNTHASE"/>
    <property type="match status" value="1"/>
</dbReference>
<dbReference type="Pfam" id="PF08666">
    <property type="entry name" value="SAF"/>
    <property type="match status" value="1"/>
</dbReference>
<dbReference type="GO" id="GO:0016051">
    <property type="term" value="P:carbohydrate biosynthetic process"/>
    <property type="evidence" value="ECO:0007669"/>
    <property type="project" value="InterPro"/>
</dbReference>
<dbReference type="AlphaFoldDB" id="A0A1F7IUH7"/>
<name>A0A1F7IUH7_9BACT</name>
<dbReference type="SUPFAM" id="SSF51569">
    <property type="entry name" value="Aldolase"/>
    <property type="match status" value="1"/>
</dbReference>
<dbReference type="PANTHER" id="PTHR42966">
    <property type="entry name" value="N-ACETYLNEURAMINATE SYNTHASE"/>
    <property type="match status" value="1"/>
</dbReference>
<dbReference type="InterPro" id="IPR006190">
    <property type="entry name" value="SAF_AFP_Neu5Ac"/>
</dbReference>
<dbReference type="PROSITE" id="PS50844">
    <property type="entry name" value="AFP_LIKE"/>
    <property type="match status" value="1"/>
</dbReference>
<gene>
    <name evidence="2" type="ORF">A3A93_02745</name>
</gene>
<protein>
    <submittedName>
        <fullName evidence="2">N-acetylneuraminate synthase</fullName>
    </submittedName>
</protein>
<dbReference type="SMART" id="SM00858">
    <property type="entry name" value="SAF"/>
    <property type="match status" value="1"/>
</dbReference>
<accession>A0A1F7IUH7</accession>
<evidence type="ECO:0000313" key="2">
    <source>
        <dbReference type="EMBL" id="OGK47015.1"/>
    </source>
</evidence>
<sequence>MKTLKIGKRVIGDNHPIYFVADIGANHDGDLGRAKELIHLCAESGAEAVKFQNFKAHKIVSKEGFVHMKDQVSHQAKWKKSVFEVYKNASINEKWTRILKETSDKAGVEYFTSPYDFDSVDLVDPFVKMYKIGSGDITWLEIIKYIAKKGKPVFIATGASTLDDVKRAMKELKKYSSKIVLFQCNTNYTASLENFKYSNLNVLTEYRRLYPNVILGLSDHTPGHATVLGAVTLGARVIEKHFTDDNGREGPDHKFAMTPKTWKEMVERTRELEYALGDGIKRIEKNEKKTAIIQRRGLRATQDLPKGTILRKDYLEALRPIPPSGVEPYKIDKLLKKKLIKSLKKGDHITWKHITF</sequence>
<dbReference type="EMBL" id="MGAL01000036">
    <property type="protein sequence ID" value="OGK47015.1"/>
    <property type="molecule type" value="Genomic_DNA"/>
</dbReference>
<dbReference type="Proteomes" id="UP000177141">
    <property type="component" value="Unassembled WGS sequence"/>
</dbReference>